<evidence type="ECO:0000313" key="3">
    <source>
        <dbReference type="Proteomes" id="UP000811609"/>
    </source>
</evidence>
<feature type="compositionally biased region" description="Polar residues" evidence="1">
    <location>
        <begin position="9"/>
        <end position="22"/>
    </location>
</feature>
<dbReference type="EMBL" id="CM031816">
    <property type="protein sequence ID" value="KAG6645382.1"/>
    <property type="molecule type" value="Genomic_DNA"/>
</dbReference>
<feature type="region of interest" description="Disordered" evidence="1">
    <location>
        <begin position="1"/>
        <end position="22"/>
    </location>
</feature>
<name>A0A8T1PWY8_CARIL</name>
<comment type="caution">
    <text evidence="2">The sequence shown here is derived from an EMBL/GenBank/DDBJ whole genome shotgun (WGS) entry which is preliminary data.</text>
</comment>
<dbReference type="AlphaFoldDB" id="A0A8T1PWY8"/>
<dbReference type="Proteomes" id="UP000811609">
    <property type="component" value="Chromosome 8"/>
</dbReference>
<reference evidence="2" key="1">
    <citation type="submission" date="2020-12" db="EMBL/GenBank/DDBJ databases">
        <title>WGS assembly of Carya illinoinensis cv. Pawnee.</title>
        <authorList>
            <person name="Platts A."/>
            <person name="Shu S."/>
            <person name="Wright S."/>
            <person name="Barry K."/>
            <person name="Edger P."/>
            <person name="Pires J.C."/>
            <person name="Schmutz J."/>
        </authorList>
    </citation>
    <scope>NUCLEOTIDE SEQUENCE</scope>
    <source>
        <tissue evidence="2">Leaf</tissue>
    </source>
</reference>
<keyword evidence="3" id="KW-1185">Reference proteome</keyword>
<protein>
    <submittedName>
        <fullName evidence="2">Uncharacterized protein</fullName>
    </submittedName>
</protein>
<proteinExistence type="predicted"/>
<organism evidence="2 3">
    <name type="scientific">Carya illinoinensis</name>
    <name type="common">Pecan</name>
    <dbReference type="NCBI Taxonomy" id="32201"/>
    <lineage>
        <taxon>Eukaryota</taxon>
        <taxon>Viridiplantae</taxon>
        <taxon>Streptophyta</taxon>
        <taxon>Embryophyta</taxon>
        <taxon>Tracheophyta</taxon>
        <taxon>Spermatophyta</taxon>
        <taxon>Magnoliopsida</taxon>
        <taxon>eudicotyledons</taxon>
        <taxon>Gunneridae</taxon>
        <taxon>Pentapetalae</taxon>
        <taxon>rosids</taxon>
        <taxon>fabids</taxon>
        <taxon>Fagales</taxon>
        <taxon>Juglandaceae</taxon>
        <taxon>Carya</taxon>
    </lineage>
</organism>
<evidence type="ECO:0000313" key="2">
    <source>
        <dbReference type="EMBL" id="KAG6645382.1"/>
    </source>
</evidence>
<gene>
    <name evidence="2" type="ORF">CIPAW_08G118800</name>
</gene>
<sequence length="45" mass="4848">MKDVLNAADSVNQIGTPQSVPSQLLGTQQSVISQENFEMHGPHVD</sequence>
<accession>A0A8T1PWY8</accession>
<evidence type="ECO:0000256" key="1">
    <source>
        <dbReference type="SAM" id="MobiDB-lite"/>
    </source>
</evidence>